<comment type="caution">
    <text evidence="4">The sequence shown here is derived from an EMBL/GenBank/DDBJ whole genome shotgun (WGS) entry which is preliminary data.</text>
</comment>
<organism evidence="4 5">
    <name type="scientific">Cucurbitaria berberidis CBS 394.84</name>
    <dbReference type="NCBI Taxonomy" id="1168544"/>
    <lineage>
        <taxon>Eukaryota</taxon>
        <taxon>Fungi</taxon>
        <taxon>Dikarya</taxon>
        <taxon>Ascomycota</taxon>
        <taxon>Pezizomycotina</taxon>
        <taxon>Dothideomycetes</taxon>
        <taxon>Pleosporomycetidae</taxon>
        <taxon>Pleosporales</taxon>
        <taxon>Pleosporineae</taxon>
        <taxon>Cucurbitariaceae</taxon>
        <taxon>Cucurbitaria</taxon>
    </lineage>
</organism>
<keyword evidence="5" id="KW-1185">Reference proteome</keyword>
<feature type="domain" description="DUF7820" evidence="3">
    <location>
        <begin position="157"/>
        <end position="324"/>
    </location>
</feature>
<proteinExistence type="predicted"/>
<dbReference type="EMBL" id="ML976620">
    <property type="protein sequence ID" value="KAF1840169.1"/>
    <property type="molecule type" value="Genomic_DNA"/>
</dbReference>
<dbReference type="RefSeq" id="XP_040782732.1">
    <property type="nucleotide sequence ID" value="XM_040927213.1"/>
</dbReference>
<dbReference type="InterPro" id="IPR056722">
    <property type="entry name" value="DUF7820"/>
</dbReference>
<dbReference type="Proteomes" id="UP000800039">
    <property type="component" value="Unassembled WGS sequence"/>
</dbReference>
<keyword evidence="2" id="KW-0812">Transmembrane</keyword>
<reference evidence="4" key="1">
    <citation type="submission" date="2020-01" db="EMBL/GenBank/DDBJ databases">
        <authorList>
            <consortium name="DOE Joint Genome Institute"/>
            <person name="Haridas S."/>
            <person name="Albert R."/>
            <person name="Binder M."/>
            <person name="Bloem J."/>
            <person name="Labutti K."/>
            <person name="Salamov A."/>
            <person name="Andreopoulos B."/>
            <person name="Baker S.E."/>
            <person name="Barry K."/>
            <person name="Bills G."/>
            <person name="Bluhm B.H."/>
            <person name="Cannon C."/>
            <person name="Castanera R."/>
            <person name="Culley D.E."/>
            <person name="Daum C."/>
            <person name="Ezra D."/>
            <person name="Gonzalez J.B."/>
            <person name="Henrissat B."/>
            <person name="Kuo A."/>
            <person name="Liang C."/>
            <person name="Lipzen A."/>
            <person name="Lutzoni F."/>
            <person name="Magnuson J."/>
            <person name="Mondo S."/>
            <person name="Nolan M."/>
            <person name="Ohm R."/>
            <person name="Pangilinan J."/>
            <person name="Park H.-J."/>
            <person name="Ramirez L."/>
            <person name="Alfaro M."/>
            <person name="Sun H."/>
            <person name="Tritt A."/>
            <person name="Yoshinaga Y."/>
            <person name="Zwiers L.-H."/>
            <person name="Turgeon B.G."/>
            <person name="Goodwin S.B."/>
            <person name="Spatafora J.W."/>
            <person name="Crous P.W."/>
            <person name="Grigoriev I.V."/>
        </authorList>
    </citation>
    <scope>NUCLEOTIDE SEQUENCE</scope>
    <source>
        <strain evidence="4">CBS 394.84</strain>
    </source>
</reference>
<evidence type="ECO:0000259" key="3">
    <source>
        <dbReference type="Pfam" id="PF25130"/>
    </source>
</evidence>
<dbReference type="AlphaFoldDB" id="A0A9P4L3D2"/>
<dbReference type="GeneID" id="63844465"/>
<dbReference type="PANTHER" id="PTHR42078:SF1">
    <property type="entry name" value="GLUCAN 1, 4-ALPHA-GLUCOSIDASE"/>
    <property type="match status" value="1"/>
</dbReference>
<gene>
    <name evidence="4" type="ORF">K460DRAFT_204288</name>
</gene>
<keyword evidence="2" id="KW-1133">Transmembrane helix</keyword>
<evidence type="ECO:0000256" key="1">
    <source>
        <dbReference type="SAM" id="MobiDB-lite"/>
    </source>
</evidence>
<keyword evidence="2" id="KW-0472">Membrane</keyword>
<evidence type="ECO:0000256" key="2">
    <source>
        <dbReference type="SAM" id="Phobius"/>
    </source>
</evidence>
<dbReference type="PANTHER" id="PTHR42078">
    <property type="entry name" value="GLUCAN 1, 4-ALPHA-GLUCOSIDASE"/>
    <property type="match status" value="1"/>
</dbReference>
<evidence type="ECO:0000313" key="4">
    <source>
        <dbReference type="EMBL" id="KAF1840169.1"/>
    </source>
</evidence>
<accession>A0A9P4L3D2</accession>
<sequence length="410" mass="45264">MQLPHRSIKSIRPLPSIYTVFPTSHDNPDSSNSSKVNSGTCLLRQIEDGIEVVPFERCNALSAPILSPDHEEKEVFVVSQKELDSSDKPLPIPPRSIWQRMFTRQRILALLGVQFVTLLTIGIALMAAKSRSSASDRSAKVRATDNDSPLIDTVVGIRRGPFAVPIQFPQQQSSACLANTNELLAWQCASDTTFQLNILPSPAGDSSSTMVTLGAPPGNGSIYHGHQIPEIPPTELTVIPDRDGSGDGPMYHFRTTYNRAVLLKEEDLTRVGKPTVQPIKQHTAFQPGESLWRCVFNETLIEGYIYVNQPAITSNETSTTNTSTTFRLPRMPYVVKLVEQRMPNGKGPSCEKVKVQQGGGLSRSSDKVMLNLSEPASELRATKSALMGAKFRTRRQTETANYCRCQWLVQ</sequence>
<name>A0A9P4L3D2_9PLEO</name>
<feature type="transmembrane region" description="Helical" evidence="2">
    <location>
        <begin position="107"/>
        <end position="128"/>
    </location>
</feature>
<evidence type="ECO:0000313" key="5">
    <source>
        <dbReference type="Proteomes" id="UP000800039"/>
    </source>
</evidence>
<dbReference type="OrthoDB" id="5384459at2759"/>
<dbReference type="Pfam" id="PF25130">
    <property type="entry name" value="DUF7820"/>
    <property type="match status" value="1"/>
</dbReference>
<feature type="region of interest" description="Disordered" evidence="1">
    <location>
        <begin position="345"/>
        <end position="365"/>
    </location>
</feature>
<protein>
    <recommendedName>
        <fullName evidence="3">DUF7820 domain-containing protein</fullName>
    </recommendedName>
</protein>